<feature type="domain" description="ABC-type glycine betaine transport system substrate-binding" evidence="1">
    <location>
        <begin position="3"/>
        <end position="253"/>
    </location>
</feature>
<dbReference type="Gene3D" id="3.40.190.100">
    <property type="entry name" value="Glycine betaine-binding periplasmic protein, domain 2"/>
    <property type="match status" value="1"/>
</dbReference>
<name>A0A2T6BZ54_9RHOB</name>
<accession>A0A2T6BZ54</accession>
<dbReference type="SUPFAM" id="SSF53850">
    <property type="entry name" value="Periplasmic binding protein-like II"/>
    <property type="match status" value="1"/>
</dbReference>
<reference evidence="2 3" key="1">
    <citation type="submission" date="2018-04" db="EMBL/GenBank/DDBJ databases">
        <title>Genomic Encyclopedia of Archaeal and Bacterial Type Strains, Phase II (KMG-II): from individual species to whole genera.</title>
        <authorList>
            <person name="Goeker M."/>
        </authorList>
    </citation>
    <scope>NUCLEOTIDE SEQUENCE [LARGE SCALE GENOMIC DNA]</scope>
    <source>
        <strain evidence="2 3">DSM 12244</strain>
    </source>
</reference>
<dbReference type="EMBL" id="QBKU01000021">
    <property type="protein sequence ID" value="PTX61348.1"/>
    <property type="molecule type" value="Genomic_DNA"/>
</dbReference>
<dbReference type="InterPro" id="IPR007210">
    <property type="entry name" value="ABC_Gly_betaine_transp_sub-bd"/>
</dbReference>
<sequence length="256" mass="27864">MRDTIILGQIGLSFHKAAGAVIAAQLERLGHNVLLREAPHEDMFRMLGEGEVDLVCSAWLPDSHGAYIAPFEDELTKLGVIYRPYCIWGIPDSAPAEIASVTDLAEPEIAALFRKRIQGINPGAGISRFSRQMVADYGLSDLGFHFENGTVEDCTGAALDAVDKGELAVVPLWHPQWLHQELDLRELDDPLGLLGGQDDATLVLRRDAVPKLNGEGLAYLQTVNLGNDAVSQLDHLVCREGRSFTDAAQAWLGNNS</sequence>
<protein>
    <submittedName>
        <fullName evidence="2">Glycine betaine/proline transport system substrate-binding protein</fullName>
    </submittedName>
</protein>
<gene>
    <name evidence="2" type="ORF">C8N31_12111</name>
</gene>
<dbReference type="Proteomes" id="UP000244092">
    <property type="component" value="Unassembled WGS sequence"/>
</dbReference>
<dbReference type="OrthoDB" id="9787902at2"/>
<dbReference type="GO" id="GO:0043190">
    <property type="term" value="C:ATP-binding cassette (ABC) transporter complex"/>
    <property type="evidence" value="ECO:0007669"/>
    <property type="project" value="InterPro"/>
</dbReference>
<evidence type="ECO:0000313" key="2">
    <source>
        <dbReference type="EMBL" id="PTX61348.1"/>
    </source>
</evidence>
<proteinExistence type="predicted"/>
<dbReference type="Pfam" id="PF04069">
    <property type="entry name" value="OpuAC"/>
    <property type="match status" value="1"/>
</dbReference>
<organism evidence="2 3">
    <name type="scientific">Sulfitobacter mediterraneus</name>
    <dbReference type="NCBI Taxonomy" id="83219"/>
    <lineage>
        <taxon>Bacteria</taxon>
        <taxon>Pseudomonadati</taxon>
        <taxon>Pseudomonadota</taxon>
        <taxon>Alphaproteobacteria</taxon>
        <taxon>Rhodobacterales</taxon>
        <taxon>Roseobacteraceae</taxon>
        <taxon>Sulfitobacter</taxon>
    </lineage>
</organism>
<dbReference type="GO" id="GO:0022857">
    <property type="term" value="F:transmembrane transporter activity"/>
    <property type="evidence" value="ECO:0007669"/>
    <property type="project" value="InterPro"/>
</dbReference>
<dbReference type="AlphaFoldDB" id="A0A2T6BZ54"/>
<comment type="caution">
    <text evidence="2">The sequence shown here is derived from an EMBL/GenBank/DDBJ whole genome shotgun (WGS) entry which is preliminary data.</text>
</comment>
<dbReference type="Gene3D" id="3.10.105.10">
    <property type="entry name" value="Dipeptide-binding Protein, Domain 3"/>
    <property type="match status" value="1"/>
</dbReference>
<evidence type="ECO:0000259" key="1">
    <source>
        <dbReference type="Pfam" id="PF04069"/>
    </source>
</evidence>
<dbReference type="RefSeq" id="WP_025049975.1">
    <property type="nucleotide sequence ID" value="NZ_QBKU01000021.1"/>
</dbReference>
<evidence type="ECO:0000313" key="3">
    <source>
        <dbReference type="Proteomes" id="UP000244092"/>
    </source>
</evidence>